<organism evidence="1 2">
    <name type="scientific">Actinocorallia aurantiaca</name>
    <dbReference type="NCBI Taxonomy" id="46204"/>
    <lineage>
        <taxon>Bacteria</taxon>
        <taxon>Bacillati</taxon>
        <taxon>Actinomycetota</taxon>
        <taxon>Actinomycetes</taxon>
        <taxon>Streptosporangiales</taxon>
        <taxon>Thermomonosporaceae</taxon>
        <taxon>Actinocorallia</taxon>
    </lineage>
</organism>
<dbReference type="Pfam" id="PF10944">
    <property type="entry name" value="DUF2630"/>
    <property type="match status" value="1"/>
</dbReference>
<evidence type="ECO:0000313" key="1">
    <source>
        <dbReference type="EMBL" id="GAA2734813.1"/>
    </source>
</evidence>
<dbReference type="InterPro" id="IPR020311">
    <property type="entry name" value="Uncharacterised_Rv0898c"/>
</dbReference>
<protein>
    <recommendedName>
        <fullName evidence="3">DUF2630 family protein</fullName>
    </recommendedName>
</protein>
<keyword evidence="2" id="KW-1185">Reference proteome</keyword>
<dbReference type="EMBL" id="BAAATZ010000029">
    <property type="protein sequence ID" value="GAA2734813.1"/>
    <property type="molecule type" value="Genomic_DNA"/>
</dbReference>
<evidence type="ECO:0008006" key="3">
    <source>
        <dbReference type="Google" id="ProtNLM"/>
    </source>
</evidence>
<dbReference type="RefSeq" id="WP_344454984.1">
    <property type="nucleotide sequence ID" value="NZ_BAAATZ010000029.1"/>
</dbReference>
<sequence>MSDEQIMDRIRRMIDEEHRLRESDDPDKASLVKGIEEQLDVCWDLLRQRRAAREAGAEGYAEHILARPVDEVENYKQ</sequence>
<accession>A0ABN3UMT8</accession>
<dbReference type="Proteomes" id="UP001501842">
    <property type="component" value="Unassembled WGS sequence"/>
</dbReference>
<comment type="caution">
    <text evidence="1">The sequence shown here is derived from an EMBL/GenBank/DDBJ whole genome shotgun (WGS) entry which is preliminary data.</text>
</comment>
<reference evidence="1 2" key="1">
    <citation type="journal article" date="2019" name="Int. J. Syst. Evol. Microbiol.">
        <title>The Global Catalogue of Microorganisms (GCM) 10K type strain sequencing project: providing services to taxonomists for standard genome sequencing and annotation.</title>
        <authorList>
            <consortium name="The Broad Institute Genomics Platform"/>
            <consortium name="The Broad Institute Genome Sequencing Center for Infectious Disease"/>
            <person name="Wu L."/>
            <person name="Ma J."/>
        </authorList>
    </citation>
    <scope>NUCLEOTIDE SEQUENCE [LARGE SCALE GENOMIC DNA]</scope>
    <source>
        <strain evidence="1 2">JCM 8201</strain>
    </source>
</reference>
<name>A0ABN3UMT8_9ACTN</name>
<proteinExistence type="predicted"/>
<gene>
    <name evidence="1" type="ORF">GCM10010439_58050</name>
</gene>
<evidence type="ECO:0000313" key="2">
    <source>
        <dbReference type="Proteomes" id="UP001501842"/>
    </source>
</evidence>